<keyword evidence="2" id="KW-0472">Membrane</keyword>
<dbReference type="PANTHER" id="PTHR23319:SF8">
    <property type="entry name" value="PROTEIN ASTER-A"/>
    <property type="match status" value="1"/>
</dbReference>
<keyword evidence="6" id="KW-1185">Reference proteome</keyword>
<reference evidence="5 6" key="1">
    <citation type="submission" date="2023-05" db="EMBL/GenBank/DDBJ databases">
        <title>B98-5 Cell Line De Novo Hybrid Assembly: An Optical Mapping Approach.</title>
        <authorList>
            <person name="Kananen K."/>
            <person name="Auerbach J.A."/>
            <person name="Kautto E."/>
            <person name="Blachly J.S."/>
        </authorList>
    </citation>
    <scope>NUCLEOTIDE SEQUENCE [LARGE SCALE GENOMIC DNA]</scope>
    <source>
        <strain evidence="5">B95-8</strain>
        <tissue evidence="5">Cell line</tissue>
    </source>
</reference>
<evidence type="ECO:0000313" key="5">
    <source>
        <dbReference type="EMBL" id="KAK2102458.1"/>
    </source>
</evidence>
<evidence type="ECO:0000256" key="1">
    <source>
        <dbReference type="ARBA" id="ARBA00004370"/>
    </source>
</evidence>
<evidence type="ECO:0000256" key="3">
    <source>
        <dbReference type="SAM" id="MobiDB-lite"/>
    </source>
</evidence>
<comment type="caution">
    <text evidence="5">The sequence shown here is derived from an EMBL/GenBank/DDBJ whole genome shotgun (WGS) entry which is preliminary data.</text>
</comment>
<evidence type="ECO:0000313" key="6">
    <source>
        <dbReference type="Proteomes" id="UP001266305"/>
    </source>
</evidence>
<organism evidence="5 6">
    <name type="scientific">Saguinus oedipus</name>
    <name type="common">Cotton-top tamarin</name>
    <name type="synonym">Oedipomidas oedipus</name>
    <dbReference type="NCBI Taxonomy" id="9490"/>
    <lineage>
        <taxon>Eukaryota</taxon>
        <taxon>Metazoa</taxon>
        <taxon>Chordata</taxon>
        <taxon>Craniata</taxon>
        <taxon>Vertebrata</taxon>
        <taxon>Euteleostomi</taxon>
        <taxon>Mammalia</taxon>
        <taxon>Eutheria</taxon>
        <taxon>Euarchontoglires</taxon>
        <taxon>Primates</taxon>
        <taxon>Haplorrhini</taxon>
        <taxon>Platyrrhini</taxon>
        <taxon>Cebidae</taxon>
        <taxon>Callitrichinae</taxon>
        <taxon>Saguinus</taxon>
    </lineage>
</organism>
<feature type="domain" description="VASt" evidence="4">
    <location>
        <begin position="55"/>
        <end position="215"/>
    </location>
</feature>
<dbReference type="EMBL" id="JASSZA010000009">
    <property type="protein sequence ID" value="KAK2102458.1"/>
    <property type="molecule type" value="Genomic_DNA"/>
</dbReference>
<dbReference type="Pfam" id="PF16016">
    <property type="entry name" value="VASt"/>
    <property type="match status" value="1"/>
</dbReference>
<accession>A0ABQ9V156</accession>
<gene>
    <name evidence="5" type="primary">GRAMD1A_6</name>
    <name evidence="5" type="ORF">P7K49_020125</name>
</gene>
<feature type="compositionally biased region" description="Basic and acidic residues" evidence="3">
    <location>
        <begin position="10"/>
        <end position="20"/>
    </location>
</feature>
<dbReference type="PROSITE" id="PS51778">
    <property type="entry name" value="VAST"/>
    <property type="match status" value="1"/>
</dbReference>
<dbReference type="InterPro" id="IPR051482">
    <property type="entry name" value="Cholesterol_transport"/>
</dbReference>
<dbReference type="InterPro" id="IPR031968">
    <property type="entry name" value="VASt"/>
</dbReference>
<evidence type="ECO:0000259" key="4">
    <source>
        <dbReference type="PROSITE" id="PS51778"/>
    </source>
</evidence>
<name>A0ABQ9V156_SAGOE</name>
<dbReference type="PANTHER" id="PTHR23319">
    <property type="entry name" value="GRAM DOMAIN CONTAINING 1B, ISOFORM E"/>
    <property type="match status" value="1"/>
</dbReference>
<dbReference type="Proteomes" id="UP001266305">
    <property type="component" value="Unassembled WGS sequence"/>
</dbReference>
<feature type="region of interest" description="Disordered" evidence="3">
    <location>
        <begin position="1"/>
        <end position="22"/>
    </location>
</feature>
<sequence length="215" mass="24406">MVMGVTSSKQRREKEREMRTTPRVAALNSKENFETWPTVTKAGTADLAAFLPDLSGRLLINSVFHVGAERLQQMLFSDLPFLQGFLQQCKFTDVTLSPWSGDSKCHQRRVLTYTIPISNPLGPKSASVVETQTLFGRGPQAGGSVVDSEVLTQGIPYQDYFYTAHRYCILGLARNKARLRVYSEIRYRKQPWSLAKSLIEKNSWSGIEDYFHHLE</sequence>
<protein>
    <submittedName>
        <fullName evidence="5">Protein Aster-A</fullName>
    </submittedName>
</protein>
<proteinExistence type="predicted"/>
<evidence type="ECO:0000256" key="2">
    <source>
        <dbReference type="ARBA" id="ARBA00023136"/>
    </source>
</evidence>
<comment type="subcellular location">
    <subcellularLocation>
        <location evidence="1">Membrane</location>
    </subcellularLocation>
</comment>